<dbReference type="PROSITE" id="PS51257">
    <property type="entry name" value="PROKAR_LIPOPROTEIN"/>
    <property type="match status" value="1"/>
</dbReference>
<dbReference type="Gene3D" id="3.10.100.10">
    <property type="entry name" value="Mannose-Binding Protein A, subunit A"/>
    <property type="match status" value="1"/>
</dbReference>
<organism evidence="2 3">
    <name type="scientific">Leptospira vanthielii serovar Holland str. Waz Holland = ATCC 700522</name>
    <dbReference type="NCBI Taxonomy" id="1218591"/>
    <lineage>
        <taxon>Bacteria</taxon>
        <taxon>Pseudomonadati</taxon>
        <taxon>Spirochaetota</taxon>
        <taxon>Spirochaetia</taxon>
        <taxon>Leptospirales</taxon>
        <taxon>Leptospiraceae</taxon>
        <taxon>Leptospira</taxon>
    </lineage>
</organism>
<proteinExistence type="predicted"/>
<dbReference type="GO" id="GO:0016020">
    <property type="term" value="C:membrane"/>
    <property type="evidence" value="ECO:0007669"/>
    <property type="project" value="InterPro"/>
</dbReference>
<protein>
    <submittedName>
        <fullName evidence="2">PF07588 family protein</fullName>
    </submittedName>
</protein>
<dbReference type="InterPro" id="IPR016186">
    <property type="entry name" value="C-type_lectin-like/link_sf"/>
</dbReference>
<feature type="domain" description="DUF1554" evidence="1">
    <location>
        <begin position="264"/>
        <end position="410"/>
    </location>
</feature>
<dbReference type="GO" id="GO:0005509">
    <property type="term" value="F:calcium ion binding"/>
    <property type="evidence" value="ECO:0007669"/>
    <property type="project" value="InterPro"/>
</dbReference>
<evidence type="ECO:0000313" key="2">
    <source>
        <dbReference type="EMBL" id="EMY69250.1"/>
    </source>
</evidence>
<evidence type="ECO:0000259" key="1">
    <source>
        <dbReference type="Pfam" id="PF07588"/>
    </source>
</evidence>
<reference evidence="2 3" key="1">
    <citation type="submission" date="2013-03" db="EMBL/GenBank/DDBJ databases">
        <authorList>
            <person name="Harkins D.M."/>
            <person name="Durkin A.S."/>
            <person name="Brinkac L.M."/>
            <person name="Haft D.H."/>
            <person name="Selengut J.D."/>
            <person name="Sanka R."/>
            <person name="DePew J."/>
            <person name="Purushe J."/>
            <person name="Galloway R.L."/>
            <person name="Vinetz J.M."/>
            <person name="Sutton G.G."/>
            <person name="Nierman W.C."/>
            <person name="Fouts D.E."/>
        </authorList>
    </citation>
    <scope>NUCLEOTIDE SEQUENCE [LARGE SCALE GENOMIC DNA]</scope>
    <source>
        <strain evidence="2 3">Waz Holland</strain>
    </source>
</reference>
<dbReference type="RefSeq" id="WP_002984129.1">
    <property type="nucleotide sequence ID" value="NZ_AOGY02000056.1"/>
</dbReference>
<gene>
    <name evidence="2" type="ORF">LEP1GSC199_4127</name>
</gene>
<dbReference type="InterPro" id="IPR011448">
    <property type="entry name" value="DUF1554"/>
</dbReference>
<dbReference type="SUPFAM" id="SSF49313">
    <property type="entry name" value="Cadherin-like"/>
    <property type="match status" value="1"/>
</dbReference>
<sequence>MRFSLFVSFLCLGWFLSCNQVSPRDELLFTLVNGLNPINITTSSVSVGSSAKINVSSTNILLKYGTPQNFGISLVKEPTANVDITFTFTNTKLTINGSGTSPTPTPLTFTSGNYNVVQTVSLDSTIQTLDSSTLTITATSADPFYNTSGTVSISHQRIYLEYTGNAFIFQQGVSIPSLTPSITFVITNCSVTPALPAGLSLNASNCVISGTPTGGTQPATTYAVTATNGTDSDTHNITIQIEPTVYKVFVTAATFDGDLRGAAADGPAGADLKCGADANKPSTGSYKAMLTTDGGTRVACTTTNCTAQSENTYWVFVENRYYVRANDSASLFTPNSAGILPASSSIFSTAPYTMSEFFDSGALKTFWTGFAAPNNYWQVASLQVTNTCSNWTSGSVTPTASEGGRVGNSNANDYTAFRNGPNGVSCSSLNHLVCVEQ</sequence>
<name>N1W713_9LEPT</name>
<dbReference type="Proteomes" id="UP000012227">
    <property type="component" value="Unassembled WGS sequence"/>
</dbReference>
<dbReference type="EMBL" id="AOGY02000056">
    <property type="protein sequence ID" value="EMY69250.1"/>
    <property type="molecule type" value="Genomic_DNA"/>
</dbReference>
<dbReference type="STRING" id="1218591.LEP1GSC199_4127"/>
<dbReference type="Pfam" id="PF07588">
    <property type="entry name" value="DUF1554"/>
    <property type="match status" value="1"/>
</dbReference>
<comment type="caution">
    <text evidence="2">The sequence shown here is derived from an EMBL/GenBank/DDBJ whole genome shotgun (WGS) entry which is preliminary data.</text>
</comment>
<dbReference type="InterPro" id="IPR013783">
    <property type="entry name" value="Ig-like_fold"/>
</dbReference>
<dbReference type="Pfam" id="PF05345">
    <property type="entry name" value="He_PIG"/>
    <property type="match status" value="1"/>
</dbReference>
<dbReference type="AlphaFoldDB" id="N1W713"/>
<dbReference type="InterPro" id="IPR016187">
    <property type="entry name" value="CTDL_fold"/>
</dbReference>
<dbReference type="InterPro" id="IPR015919">
    <property type="entry name" value="Cadherin-like_sf"/>
</dbReference>
<dbReference type="Gene3D" id="2.60.40.10">
    <property type="entry name" value="Immunoglobulins"/>
    <property type="match status" value="1"/>
</dbReference>
<dbReference type="SUPFAM" id="SSF56436">
    <property type="entry name" value="C-type lectin-like"/>
    <property type="match status" value="1"/>
</dbReference>
<evidence type="ECO:0000313" key="3">
    <source>
        <dbReference type="Proteomes" id="UP000012227"/>
    </source>
</evidence>
<accession>N1W713</accession>